<dbReference type="AlphaFoldDB" id="I4C940"/>
<proteinExistence type="predicted"/>
<dbReference type="KEGG" id="dti:Desti_3429"/>
<keyword evidence="3" id="KW-1185">Reference proteome</keyword>
<name>I4C940_DESTA</name>
<evidence type="ECO:0000256" key="1">
    <source>
        <dbReference type="SAM" id="MobiDB-lite"/>
    </source>
</evidence>
<dbReference type="STRING" id="706587.Desti_3429"/>
<feature type="region of interest" description="Disordered" evidence="1">
    <location>
        <begin position="18"/>
        <end position="43"/>
    </location>
</feature>
<protein>
    <submittedName>
        <fullName evidence="2">Uncharacterized protein</fullName>
    </submittedName>
</protein>
<reference evidence="3" key="1">
    <citation type="submission" date="2012-06" db="EMBL/GenBank/DDBJ databases">
        <title>Complete sequence of chromosome of Desulfomonile tiedjei DSM 6799.</title>
        <authorList>
            <person name="Lucas S."/>
            <person name="Copeland A."/>
            <person name="Lapidus A."/>
            <person name="Glavina del Rio T."/>
            <person name="Dalin E."/>
            <person name="Tice H."/>
            <person name="Bruce D."/>
            <person name="Goodwin L."/>
            <person name="Pitluck S."/>
            <person name="Peters L."/>
            <person name="Ovchinnikova G."/>
            <person name="Zeytun A."/>
            <person name="Lu M."/>
            <person name="Kyrpides N."/>
            <person name="Mavromatis K."/>
            <person name="Ivanova N."/>
            <person name="Brettin T."/>
            <person name="Detter J.C."/>
            <person name="Han C."/>
            <person name="Larimer F."/>
            <person name="Land M."/>
            <person name="Hauser L."/>
            <person name="Markowitz V."/>
            <person name="Cheng J.-F."/>
            <person name="Hugenholtz P."/>
            <person name="Woyke T."/>
            <person name="Wu D."/>
            <person name="Spring S."/>
            <person name="Schroeder M."/>
            <person name="Brambilla E."/>
            <person name="Klenk H.-P."/>
            <person name="Eisen J.A."/>
        </authorList>
    </citation>
    <scope>NUCLEOTIDE SEQUENCE [LARGE SCALE GENOMIC DNA]</scope>
    <source>
        <strain evidence="3">ATCC 49306 / DSM 6799 / DCB-1</strain>
    </source>
</reference>
<evidence type="ECO:0000313" key="3">
    <source>
        <dbReference type="Proteomes" id="UP000006055"/>
    </source>
</evidence>
<dbReference type="EMBL" id="CP003360">
    <property type="protein sequence ID" value="AFM26081.1"/>
    <property type="molecule type" value="Genomic_DNA"/>
</dbReference>
<accession>I4C940</accession>
<organism evidence="2 3">
    <name type="scientific">Desulfomonile tiedjei (strain ATCC 49306 / DSM 6799 / DCB-1)</name>
    <dbReference type="NCBI Taxonomy" id="706587"/>
    <lineage>
        <taxon>Bacteria</taxon>
        <taxon>Pseudomonadati</taxon>
        <taxon>Thermodesulfobacteriota</taxon>
        <taxon>Desulfomonilia</taxon>
        <taxon>Desulfomonilales</taxon>
        <taxon>Desulfomonilaceae</taxon>
        <taxon>Desulfomonile</taxon>
    </lineage>
</organism>
<sequence>MDGLSLTWWRKAKPDGLTEKGAKKVPKALAPKENQEVAVNLSS</sequence>
<dbReference type="Proteomes" id="UP000006055">
    <property type="component" value="Chromosome"/>
</dbReference>
<evidence type="ECO:0000313" key="2">
    <source>
        <dbReference type="EMBL" id="AFM26081.1"/>
    </source>
</evidence>
<dbReference type="HOGENOM" id="CLU_3232733_0_0_7"/>
<gene>
    <name evidence="2" type="ordered locus">Desti_3429</name>
</gene>